<evidence type="ECO:0000256" key="1">
    <source>
        <dbReference type="ARBA" id="ARBA00010835"/>
    </source>
</evidence>
<comment type="similarity">
    <text evidence="1">Belongs to the prokaryotic/mitochondrial release factor family.</text>
</comment>
<feature type="domain" description="Prokaryotic-type class I peptide chain release factors" evidence="3">
    <location>
        <begin position="16"/>
        <end position="32"/>
    </location>
</feature>
<dbReference type="PANTHER" id="PTHR47814:SF1">
    <property type="entry name" value="PEPTIDYL-TRNA HYDROLASE ARFB"/>
    <property type="match status" value="1"/>
</dbReference>
<dbReference type="Proteomes" id="UP000199109">
    <property type="component" value="Unassembled WGS sequence"/>
</dbReference>
<evidence type="ECO:0000256" key="2">
    <source>
        <dbReference type="SAM" id="MobiDB-lite"/>
    </source>
</evidence>
<dbReference type="Gene3D" id="3.30.160.20">
    <property type="match status" value="1"/>
</dbReference>
<dbReference type="GO" id="GO:0004045">
    <property type="term" value="F:peptidyl-tRNA hydrolase activity"/>
    <property type="evidence" value="ECO:0007669"/>
    <property type="project" value="TreeGrafter"/>
</dbReference>
<feature type="region of interest" description="Disordered" evidence="2">
    <location>
        <begin position="99"/>
        <end position="134"/>
    </location>
</feature>
<name>A0A1G7HAQ0_9FLAO</name>
<keyword evidence="5" id="KW-1185">Reference proteome</keyword>
<dbReference type="Pfam" id="PF00472">
    <property type="entry name" value="RF-1"/>
    <property type="match status" value="1"/>
</dbReference>
<protein>
    <submittedName>
        <fullName evidence="4">Ribosome-associated protein</fullName>
    </submittedName>
</protein>
<evidence type="ECO:0000313" key="4">
    <source>
        <dbReference type="EMBL" id="SDE97512.1"/>
    </source>
</evidence>
<dbReference type="SUPFAM" id="SSF75620">
    <property type="entry name" value="Release factor"/>
    <property type="match status" value="1"/>
</dbReference>
<dbReference type="AlphaFoldDB" id="A0A1G7HAQ0"/>
<feature type="compositionally biased region" description="Basic residues" evidence="2">
    <location>
        <begin position="99"/>
        <end position="108"/>
    </location>
</feature>
<dbReference type="OrthoDB" id="9815709at2"/>
<sequence>MNKTIVIQELDFKAVRSGGAGGQNVNKVSTKVELSFDVENSLGLSSNEKERCYQKLGSKLTKENILLLSCDETRSQHRNKDLVIKRFMETMRTGLVVPKIRRKTKPKRSAIEKRLKSKKKNAEKKARRQRPDIR</sequence>
<dbReference type="NCBIfam" id="NF006718">
    <property type="entry name" value="PRK09256.1"/>
    <property type="match status" value="1"/>
</dbReference>
<dbReference type="PANTHER" id="PTHR47814">
    <property type="entry name" value="PEPTIDYL-TRNA HYDROLASE ARFB"/>
    <property type="match status" value="1"/>
</dbReference>
<dbReference type="GO" id="GO:0003747">
    <property type="term" value="F:translation release factor activity"/>
    <property type="evidence" value="ECO:0007669"/>
    <property type="project" value="InterPro"/>
</dbReference>
<evidence type="ECO:0000259" key="3">
    <source>
        <dbReference type="PROSITE" id="PS00745"/>
    </source>
</evidence>
<dbReference type="RefSeq" id="WP_091872644.1">
    <property type="nucleotide sequence ID" value="NZ_FNAO01000009.1"/>
</dbReference>
<dbReference type="EMBL" id="FNAO01000009">
    <property type="protein sequence ID" value="SDE97512.1"/>
    <property type="molecule type" value="Genomic_DNA"/>
</dbReference>
<proteinExistence type="inferred from homology"/>
<reference evidence="4 5" key="1">
    <citation type="submission" date="2016-10" db="EMBL/GenBank/DDBJ databases">
        <authorList>
            <person name="de Groot N.N."/>
        </authorList>
    </citation>
    <scope>NUCLEOTIDE SEQUENCE [LARGE SCALE GENOMIC DNA]</scope>
    <source>
        <strain evidence="4 5">DSM 23421</strain>
    </source>
</reference>
<dbReference type="InterPro" id="IPR045853">
    <property type="entry name" value="Pep_chain_release_fac_I_sf"/>
</dbReference>
<gene>
    <name evidence="4" type="ORF">SAMN05421636_10989</name>
</gene>
<dbReference type="InterPro" id="IPR000352">
    <property type="entry name" value="Pep_chain_release_fac_I"/>
</dbReference>
<feature type="compositionally biased region" description="Basic residues" evidence="2">
    <location>
        <begin position="115"/>
        <end position="128"/>
    </location>
</feature>
<organism evidence="4 5">
    <name type="scientific">Pricia antarctica</name>
    <dbReference type="NCBI Taxonomy" id="641691"/>
    <lineage>
        <taxon>Bacteria</taxon>
        <taxon>Pseudomonadati</taxon>
        <taxon>Bacteroidota</taxon>
        <taxon>Flavobacteriia</taxon>
        <taxon>Flavobacteriales</taxon>
        <taxon>Flavobacteriaceae</taxon>
        <taxon>Pricia</taxon>
    </lineage>
</organism>
<dbReference type="PROSITE" id="PS00745">
    <property type="entry name" value="RF_PROK_I"/>
    <property type="match status" value="1"/>
</dbReference>
<evidence type="ECO:0000313" key="5">
    <source>
        <dbReference type="Proteomes" id="UP000199109"/>
    </source>
</evidence>
<dbReference type="GO" id="GO:0043022">
    <property type="term" value="F:ribosome binding"/>
    <property type="evidence" value="ECO:0007669"/>
    <property type="project" value="TreeGrafter"/>
</dbReference>
<dbReference type="STRING" id="641691.SAMN05421636_10989"/>
<accession>A0A1G7HAQ0</accession>
<dbReference type="GO" id="GO:0072344">
    <property type="term" value="P:rescue of stalled ribosome"/>
    <property type="evidence" value="ECO:0007669"/>
    <property type="project" value="TreeGrafter"/>
</dbReference>